<dbReference type="STRING" id="1392250.A0A2I2GBD5"/>
<dbReference type="GeneID" id="36551753"/>
<feature type="transmembrane region" description="Helical" evidence="2">
    <location>
        <begin position="486"/>
        <end position="506"/>
    </location>
</feature>
<dbReference type="OrthoDB" id="4005299at2759"/>
<evidence type="ECO:0000256" key="2">
    <source>
        <dbReference type="SAM" id="Phobius"/>
    </source>
</evidence>
<feature type="transmembrane region" description="Helical" evidence="2">
    <location>
        <begin position="309"/>
        <end position="328"/>
    </location>
</feature>
<keyword evidence="3" id="KW-0732">Signal</keyword>
<feature type="transmembrane region" description="Helical" evidence="2">
    <location>
        <begin position="518"/>
        <end position="536"/>
    </location>
</feature>
<dbReference type="Gene3D" id="1.20.120.1770">
    <property type="match status" value="1"/>
</dbReference>
<feature type="transmembrane region" description="Helical" evidence="2">
    <location>
        <begin position="284"/>
        <end position="303"/>
    </location>
</feature>
<dbReference type="VEuPathDB" id="FungiDB:P170DRAFT_354717"/>
<feature type="transmembrane region" description="Helical" evidence="2">
    <location>
        <begin position="396"/>
        <end position="415"/>
    </location>
</feature>
<dbReference type="Proteomes" id="UP000234275">
    <property type="component" value="Unassembled WGS sequence"/>
</dbReference>
<dbReference type="RefSeq" id="XP_024705492.1">
    <property type="nucleotide sequence ID" value="XM_024844053.1"/>
</dbReference>
<dbReference type="AlphaFoldDB" id="A0A2I2GBD5"/>
<reference evidence="6 7" key="1">
    <citation type="submission" date="2016-12" db="EMBL/GenBank/DDBJ databases">
        <title>The genomes of Aspergillus section Nigri reveals drivers in fungal speciation.</title>
        <authorList>
            <consortium name="DOE Joint Genome Institute"/>
            <person name="Vesth T.C."/>
            <person name="Nybo J."/>
            <person name="Theobald S."/>
            <person name="Brandl J."/>
            <person name="Frisvad J.C."/>
            <person name="Nielsen K.F."/>
            <person name="Lyhne E.K."/>
            <person name="Kogle M.E."/>
            <person name="Kuo A."/>
            <person name="Riley R."/>
            <person name="Clum A."/>
            <person name="Nolan M."/>
            <person name="Lipzen A."/>
            <person name="Salamov A."/>
            <person name="Henrissat B."/>
            <person name="Wiebenga A."/>
            <person name="De Vries R.P."/>
            <person name="Grigoriev I.V."/>
            <person name="Mortensen U.H."/>
            <person name="Andersen M.R."/>
            <person name="Baker S.E."/>
        </authorList>
    </citation>
    <scope>NUCLEOTIDE SEQUENCE [LARGE SCALE GENOMIC DNA]</scope>
    <source>
        <strain evidence="6 7">IBT 23096</strain>
    </source>
</reference>
<dbReference type="InterPro" id="IPR018827">
    <property type="entry name" value="YTP1_C"/>
</dbReference>
<organism evidence="6 7">
    <name type="scientific">Aspergillus steynii IBT 23096</name>
    <dbReference type="NCBI Taxonomy" id="1392250"/>
    <lineage>
        <taxon>Eukaryota</taxon>
        <taxon>Fungi</taxon>
        <taxon>Dikarya</taxon>
        <taxon>Ascomycota</taxon>
        <taxon>Pezizomycotina</taxon>
        <taxon>Eurotiomycetes</taxon>
        <taxon>Eurotiomycetidae</taxon>
        <taxon>Eurotiales</taxon>
        <taxon>Aspergillaceae</taxon>
        <taxon>Aspergillus</taxon>
        <taxon>Aspergillus subgen. Circumdati</taxon>
    </lineage>
</organism>
<feature type="transmembrane region" description="Helical" evidence="2">
    <location>
        <begin position="70"/>
        <end position="91"/>
    </location>
</feature>
<sequence>MWRRASRAAIAASFLLFSVASAIPHGDDHSMDMDMDMGMQMNSTKPEHPPEASEDSPMSYFAYGKHSSTIMAHIALMTIAWCFLLPVAVMLSMARSRYALVSQFFFLVLNALGLLVGIIYNSQTPDLYENNAHHKIGWIATWVISAQVIMSLLFAYAGRGESDSASYERAAFLPVSTDEMAESPTTYPNGIHHGYRWSRDSGQGTERNSSSLHSRPSSPSCASPSDECDTFDKPELDVDEKPAPARGWLRSTFVDRFLASRVPGLVSGRALRILNGIYLVVDRLILQFGFVAIATGAVTYGGIMRGNEIFNGLAHFIKGGIFFWYGLLTLGRFMGSYADLGWAWNVKPSSEIVGKWKARIPSGEFTESFVIWLYGVTNVFLEHLAGWGGAWSPSDLEHVSISILFFGGGLCGMLFESKRVKDLLNCTVLRPASHINSRTSDAAWILPDTQSVSLNPMPALVILLLGSMMGSHHQTSMISTMVHKQWGNLLVGFAVSRAVTYFLLYLKPPTSYLPARPPTEIVAAFCLISGGLVFMLSTRNVVEAMEYYELDAMFTFTVSMGLTAFIMACEILVIALKAWAVKRESRPQLPAYQFPA</sequence>
<dbReference type="CDD" id="cd08760">
    <property type="entry name" value="Cyt_b561_FRRS1_like"/>
    <property type="match status" value="1"/>
</dbReference>
<dbReference type="InterPro" id="IPR018825">
    <property type="entry name" value="DUF2427"/>
</dbReference>
<feature type="region of interest" description="Disordered" evidence="1">
    <location>
        <begin position="183"/>
        <end position="239"/>
    </location>
</feature>
<feature type="domain" description="DUF2427" evidence="4">
    <location>
        <begin position="55"/>
        <end position="156"/>
    </location>
</feature>
<dbReference type="PANTHER" id="PTHR31685:SF3">
    <property type="entry name" value="INTEGRAL MEMBRANE PROTEIN (AFU_ORTHOLOGUE AFUA_6G12730)"/>
    <property type="match status" value="1"/>
</dbReference>
<evidence type="ECO:0000256" key="1">
    <source>
        <dbReference type="SAM" id="MobiDB-lite"/>
    </source>
</evidence>
<name>A0A2I2GBD5_9EURO</name>
<feature type="domain" description="Protein YTP1-like C-terminal" evidence="5">
    <location>
        <begin position="289"/>
        <end position="577"/>
    </location>
</feature>
<feature type="compositionally biased region" description="Low complexity" evidence="1">
    <location>
        <begin position="209"/>
        <end position="225"/>
    </location>
</feature>
<evidence type="ECO:0000313" key="6">
    <source>
        <dbReference type="EMBL" id="PLB50190.1"/>
    </source>
</evidence>
<proteinExistence type="predicted"/>
<evidence type="ECO:0000313" key="7">
    <source>
        <dbReference type="Proteomes" id="UP000234275"/>
    </source>
</evidence>
<feature type="transmembrane region" description="Helical" evidence="2">
    <location>
        <begin position="556"/>
        <end position="576"/>
    </location>
</feature>
<keyword evidence="2" id="KW-1133">Transmembrane helix</keyword>
<dbReference type="EMBL" id="MSFO01000003">
    <property type="protein sequence ID" value="PLB50190.1"/>
    <property type="molecule type" value="Genomic_DNA"/>
</dbReference>
<gene>
    <name evidence="6" type="ORF">P170DRAFT_354717</name>
</gene>
<comment type="caution">
    <text evidence="6">The sequence shown here is derived from an EMBL/GenBank/DDBJ whole genome shotgun (WGS) entry which is preliminary data.</text>
</comment>
<feature type="transmembrane region" description="Helical" evidence="2">
    <location>
        <begin position="369"/>
        <end position="390"/>
    </location>
</feature>
<dbReference type="Pfam" id="PF10348">
    <property type="entry name" value="DUF2427"/>
    <property type="match status" value="1"/>
</dbReference>
<dbReference type="Pfam" id="PF10355">
    <property type="entry name" value="Ytp1"/>
    <property type="match status" value="1"/>
</dbReference>
<feature type="transmembrane region" description="Helical" evidence="2">
    <location>
        <begin position="136"/>
        <end position="157"/>
    </location>
</feature>
<dbReference type="PANTHER" id="PTHR31685">
    <property type="entry name" value="INTEGRAL MEMBRANE PROTEIN (AFU_ORTHOLOGUE AFUA_6G12730)-RELATED"/>
    <property type="match status" value="1"/>
</dbReference>
<evidence type="ECO:0000259" key="4">
    <source>
        <dbReference type="Pfam" id="PF10348"/>
    </source>
</evidence>
<evidence type="ECO:0000259" key="5">
    <source>
        <dbReference type="Pfam" id="PF10355"/>
    </source>
</evidence>
<keyword evidence="2" id="KW-0812">Transmembrane</keyword>
<feature type="transmembrane region" description="Helical" evidence="2">
    <location>
        <begin position="98"/>
        <end position="120"/>
    </location>
</feature>
<feature type="compositionally biased region" description="Basic and acidic residues" evidence="1">
    <location>
        <begin position="230"/>
        <end position="239"/>
    </location>
</feature>
<keyword evidence="7" id="KW-1185">Reference proteome</keyword>
<feature type="signal peptide" evidence="3">
    <location>
        <begin position="1"/>
        <end position="22"/>
    </location>
</feature>
<evidence type="ECO:0000256" key="3">
    <source>
        <dbReference type="SAM" id="SignalP"/>
    </source>
</evidence>
<protein>
    <recommendedName>
        <fullName evidence="8">Integral membrane protein</fullName>
    </recommendedName>
</protein>
<accession>A0A2I2GBD5</accession>
<feature type="chain" id="PRO_5014122714" description="Integral membrane protein" evidence="3">
    <location>
        <begin position="23"/>
        <end position="596"/>
    </location>
</feature>
<keyword evidence="2" id="KW-0472">Membrane</keyword>
<evidence type="ECO:0008006" key="8">
    <source>
        <dbReference type="Google" id="ProtNLM"/>
    </source>
</evidence>